<evidence type="ECO:0000313" key="4">
    <source>
        <dbReference type="EMBL" id="MFB9466090.1"/>
    </source>
</evidence>
<dbReference type="Gene3D" id="3.90.870.20">
    <property type="entry name" value="Carbamoyltransferase, C-terminal domain"/>
    <property type="match status" value="1"/>
</dbReference>
<organism evidence="4 5">
    <name type="scientific">Streptomyces cinereospinus</name>
    <dbReference type="NCBI Taxonomy" id="285561"/>
    <lineage>
        <taxon>Bacteria</taxon>
        <taxon>Bacillati</taxon>
        <taxon>Actinomycetota</taxon>
        <taxon>Actinomycetes</taxon>
        <taxon>Kitasatosporales</taxon>
        <taxon>Streptomycetaceae</taxon>
        <taxon>Streptomyces</taxon>
    </lineage>
</organism>
<accession>A0ABV5N748</accession>
<comment type="caution">
    <text evidence="4">The sequence shown here is derived from an EMBL/GenBank/DDBJ whole genome shotgun (WGS) entry which is preliminary data.</text>
</comment>
<dbReference type="InterPro" id="IPR038152">
    <property type="entry name" value="Carbam_trans_C_sf"/>
</dbReference>
<protein>
    <submittedName>
        <fullName evidence="4">Carbamoyltransferase</fullName>
    </submittedName>
</protein>
<feature type="domain" description="Carbamoyltransferase C-terminal" evidence="3">
    <location>
        <begin position="421"/>
        <end position="592"/>
    </location>
</feature>
<reference evidence="4 5" key="1">
    <citation type="submission" date="2024-09" db="EMBL/GenBank/DDBJ databases">
        <authorList>
            <person name="Sun Q."/>
            <person name="Mori K."/>
        </authorList>
    </citation>
    <scope>NUCLEOTIDE SEQUENCE [LARGE SCALE GENOMIC DNA]</scope>
    <source>
        <strain evidence="4 5">JCM 6917</strain>
    </source>
</reference>
<sequence length="595" mass="65969">MITVGYNGFTGSAELFGRLYRRAGRDRNRVLGHDAGACVFVDGELVAAVEEERLSRRKRTSDFPVRALEWCLRDAEIEPDDVDHYAFPWDFSDRVMDEQLGDIVAGPGSAADKFDALARLSELYTSLVSREAVLADLRDRTGVAVPAEKLLLVPHHLAHLMCGHYLSGGGDAAFLVTDGRAEHHSSITGEVRDGRITVFEESAIPIRHSLGLLYSKVTRYLGFMPNNDEYKVMGLSAFASAPAGVNPLLQHVVKLLPGGRYELSFDNVLLDTQSYYACFDRIFDRQGPRDDWDFQVRVARWAQDTVEAVTAHQLAHLETRTSLPRLLVEGGVALNCVNNTKLLERSSFTELDVSFGASDPGVAIGAGFYPCFLAGKRPRGAATPYLGPSYGSGAAEAALRAVGDRVRWERLPREQLIARTARLLREKVVVGWFRGRVEYGPRALGHRSILANPSFPDIRDIINIRVKKRETFRPFAPMVLESVAPRVFEMGKKKTSPHMTFVFPVKKEYGDLASGAIHVDGTGRIQTISAQQEPALAELLRIFEQETGVPCLLNTSFNVAEEPIVSSPEDALRCFLGTAMDHLVLEDFLVRKIER</sequence>
<dbReference type="EMBL" id="JBHMCY010000060">
    <property type="protein sequence ID" value="MFB9466090.1"/>
    <property type="molecule type" value="Genomic_DNA"/>
</dbReference>
<dbReference type="SUPFAM" id="SSF53067">
    <property type="entry name" value="Actin-like ATPase domain"/>
    <property type="match status" value="1"/>
</dbReference>
<dbReference type="Pfam" id="PF16861">
    <property type="entry name" value="Carbam_trans_C"/>
    <property type="match status" value="1"/>
</dbReference>
<evidence type="ECO:0000313" key="5">
    <source>
        <dbReference type="Proteomes" id="UP001589709"/>
    </source>
</evidence>
<dbReference type="Gene3D" id="3.30.420.40">
    <property type="match status" value="2"/>
</dbReference>
<dbReference type="InterPro" id="IPR043129">
    <property type="entry name" value="ATPase_NBD"/>
</dbReference>
<dbReference type="PANTHER" id="PTHR34847:SF1">
    <property type="entry name" value="NODULATION PROTEIN U"/>
    <property type="match status" value="1"/>
</dbReference>
<dbReference type="InterPro" id="IPR003696">
    <property type="entry name" value="Carbtransf_dom"/>
</dbReference>
<comment type="similarity">
    <text evidence="1">Belongs to the NodU/CmcH family.</text>
</comment>
<dbReference type="InterPro" id="IPR051338">
    <property type="entry name" value="NodU/CmcH_Carbamoyltrnsfr"/>
</dbReference>
<gene>
    <name evidence="4" type="ORF">ACFF45_26105</name>
</gene>
<dbReference type="InterPro" id="IPR031730">
    <property type="entry name" value="Carbam_trans_C"/>
</dbReference>
<dbReference type="Pfam" id="PF02543">
    <property type="entry name" value="Carbam_trans_N"/>
    <property type="match status" value="1"/>
</dbReference>
<dbReference type="PANTHER" id="PTHR34847">
    <property type="entry name" value="NODULATION PROTEIN U"/>
    <property type="match status" value="1"/>
</dbReference>
<feature type="domain" description="Carbamoyltransferase" evidence="2">
    <location>
        <begin position="33"/>
        <end position="366"/>
    </location>
</feature>
<evidence type="ECO:0000259" key="3">
    <source>
        <dbReference type="Pfam" id="PF16861"/>
    </source>
</evidence>
<keyword evidence="5" id="KW-1185">Reference proteome</keyword>
<dbReference type="RefSeq" id="WP_381348908.1">
    <property type="nucleotide sequence ID" value="NZ_JBHMCY010000060.1"/>
</dbReference>
<evidence type="ECO:0000259" key="2">
    <source>
        <dbReference type="Pfam" id="PF02543"/>
    </source>
</evidence>
<proteinExistence type="inferred from homology"/>
<evidence type="ECO:0000256" key="1">
    <source>
        <dbReference type="ARBA" id="ARBA00006129"/>
    </source>
</evidence>
<name>A0ABV5N748_9ACTN</name>
<dbReference type="Proteomes" id="UP001589709">
    <property type="component" value="Unassembled WGS sequence"/>
</dbReference>